<keyword evidence="3" id="KW-0998">Cell outer membrane</keyword>
<comment type="subcellular location">
    <subcellularLocation>
        <location evidence="1">Cell outer membrane</location>
    </subcellularLocation>
</comment>
<dbReference type="AlphaFoldDB" id="A0A2U3KW12"/>
<dbReference type="EMBL" id="OMOD01000145">
    <property type="protein sequence ID" value="SPF43864.1"/>
    <property type="molecule type" value="Genomic_DNA"/>
</dbReference>
<evidence type="ECO:0000256" key="5">
    <source>
        <dbReference type="SAM" id="SignalP"/>
    </source>
</evidence>
<proteinExistence type="predicted"/>
<keyword evidence="5" id="KW-0732">Signal</keyword>
<dbReference type="InterPro" id="IPR008969">
    <property type="entry name" value="CarboxyPept-like_regulatory"/>
</dbReference>
<name>A0A2U3KW12_9BACT</name>
<feature type="signal peptide" evidence="5">
    <location>
        <begin position="1"/>
        <end position="28"/>
    </location>
</feature>
<organism evidence="7 8">
    <name type="scientific">Candidatus Sulfotelmatobacter kueseliae</name>
    <dbReference type="NCBI Taxonomy" id="2042962"/>
    <lineage>
        <taxon>Bacteria</taxon>
        <taxon>Pseudomonadati</taxon>
        <taxon>Acidobacteriota</taxon>
        <taxon>Terriglobia</taxon>
        <taxon>Terriglobales</taxon>
        <taxon>Candidatus Korobacteraceae</taxon>
        <taxon>Candidatus Sulfotelmatobacter</taxon>
    </lineage>
</organism>
<sequence length="982" mass="105766">MKLDLHLRSFIMAVLFFFLSLAVSSAQDASGALRGQVTDPSGAAVTGATVVMTPATASPVVAQTNEQGMYEFKALAAGKYMLTVVAQGFTTYENDNVVIADQPLRLNVPLTIEVQTQKVQVSDTAPTIDVNPANNAGAITISGKELEALPDDPDELQSDLEALAGPSAGPNGGQMYIDGFTAGQLPPKSSIREIRINQNPFSSEYDQLGYGRIEIFTKPGTDKLHGQVQVNGNDSAFNSPNPFAGEEPPYYSTFLNGNVGGPINKNASFFFNIDRRDINELAVINAVDLDPSLNEQQVIGSITNPRQRTNVGPRIDWALTKNNTLTARYQYWRNTETDGLASQFSLSSQTSNSKETEQTVQISDTQVFGTKIVNETRFQYNRDYTIETPTDTNPAVNVFGNFNGGGLGSGALNDRANNYELQNYTSLIHGNHVLKFGGRFRDTHDTNYSTGGFNGTFTFSTLTGTTTLTPACQTQSQNPPCPASYYSALNAVQNEHTTGYATTLTYTTGSPTATVNYYDFEPYVQDDWRVRPNVTLSSGLRFETQSAIHDRGDWAPRLGFAWGVHGRSAPPIVVIRGGFGIFYSRFQSGSILEAERLNGVTQQQFIINNPTCFPGYDVPLASFSGCGTPTSSNSNVYQISPRLHAPYTMQGAISVERQVTKSATVAVTYLNSRGFDQFLTINANAPYPGTPCYPNCPAISGGNVYRYVSEGNFSQNQLIVNSNIRVGTRLQLFTYYTLNYANSDASGVSSFPTNSYNISQDYGRASFDVRNRLFLGGSIAFPYLFRLSPFMVVSSGSPFNITTPIDLNGDQSYNDRPSLVSTATCPSVTTSGAQNNIYCTPLGTFDSFGASGTPLPINYGTGPAHFVMNLRLTKTFGFGTRVKAGAGNQGQQGGPGGGGRGGPRGPLFGGGGPGMMSSNSDRRYNLTVGVNVRNVFNNVNVANPNAVLGSRLFGVSNALQGGPFSQGSAANRRLDLLATFSF</sequence>
<feature type="chain" id="PRO_5015750865" evidence="5">
    <location>
        <begin position="29"/>
        <end position="982"/>
    </location>
</feature>
<evidence type="ECO:0000256" key="3">
    <source>
        <dbReference type="ARBA" id="ARBA00023237"/>
    </source>
</evidence>
<evidence type="ECO:0000313" key="7">
    <source>
        <dbReference type="EMBL" id="SPF43864.1"/>
    </source>
</evidence>
<keyword evidence="2" id="KW-0472">Membrane</keyword>
<dbReference type="Pfam" id="PF25183">
    <property type="entry name" value="OMP_b-brl_4"/>
    <property type="match status" value="1"/>
</dbReference>
<accession>A0A2U3KW12</accession>
<dbReference type="OrthoDB" id="98676at2"/>
<evidence type="ECO:0000256" key="4">
    <source>
        <dbReference type="SAM" id="MobiDB-lite"/>
    </source>
</evidence>
<dbReference type="Proteomes" id="UP000238701">
    <property type="component" value="Unassembled WGS sequence"/>
</dbReference>
<dbReference type="SUPFAM" id="SSF49464">
    <property type="entry name" value="Carboxypeptidase regulatory domain-like"/>
    <property type="match status" value="1"/>
</dbReference>
<dbReference type="InterPro" id="IPR036942">
    <property type="entry name" value="Beta-barrel_TonB_sf"/>
</dbReference>
<evidence type="ECO:0000313" key="8">
    <source>
        <dbReference type="Proteomes" id="UP000238701"/>
    </source>
</evidence>
<protein>
    <submittedName>
        <fullName evidence="7">Cna B-type protein</fullName>
    </submittedName>
</protein>
<dbReference type="Pfam" id="PF13620">
    <property type="entry name" value="CarboxypepD_reg"/>
    <property type="match status" value="1"/>
</dbReference>
<gene>
    <name evidence="7" type="ORF">SBA1_500015</name>
</gene>
<dbReference type="Gene3D" id="2.40.170.20">
    <property type="entry name" value="TonB-dependent receptor, beta-barrel domain"/>
    <property type="match status" value="1"/>
</dbReference>
<dbReference type="InterPro" id="IPR057601">
    <property type="entry name" value="Oar-like_b-barrel"/>
</dbReference>
<dbReference type="GO" id="GO:0009279">
    <property type="term" value="C:cell outer membrane"/>
    <property type="evidence" value="ECO:0007669"/>
    <property type="project" value="UniProtKB-SubCell"/>
</dbReference>
<feature type="domain" description="TonB-dependent transporter Oar-like beta-barrel" evidence="6">
    <location>
        <begin position="550"/>
        <end position="883"/>
    </location>
</feature>
<evidence type="ECO:0000259" key="6">
    <source>
        <dbReference type="Pfam" id="PF25183"/>
    </source>
</evidence>
<evidence type="ECO:0000256" key="1">
    <source>
        <dbReference type="ARBA" id="ARBA00004442"/>
    </source>
</evidence>
<reference evidence="8" key="1">
    <citation type="submission" date="2018-02" db="EMBL/GenBank/DDBJ databases">
        <authorList>
            <person name="Hausmann B."/>
        </authorList>
    </citation>
    <scope>NUCLEOTIDE SEQUENCE [LARGE SCALE GENOMIC DNA]</scope>
    <source>
        <strain evidence="8">Peat soil MAG SbA1</strain>
    </source>
</reference>
<evidence type="ECO:0000256" key="2">
    <source>
        <dbReference type="ARBA" id="ARBA00023136"/>
    </source>
</evidence>
<feature type="region of interest" description="Disordered" evidence="4">
    <location>
        <begin position="883"/>
        <end position="920"/>
    </location>
</feature>
<dbReference type="SUPFAM" id="SSF56935">
    <property type="entry name" value="Porins"/>
    <property type="match status" value="1"/>
</dbReference>
<feature type="compositionally biased region" description="Gly residues" evidence="4">
    <location>
        <begin position="887"/>
        <end position="914"/>
    </location>
</feature>
<dbReference type="Gene3D" id="2.60.40.1120">
    <property type="entry name" value="Carboxypeptidase-like, regulatory domain"/>
    <property type="match status" value="1"/>
</dbReference>